<comment type="caution">
    <text evidence="2">The sequence shown here is derived from an EMBL/GenBank/DDBJ whole genome shotgun (WGS) entry which is preliminary data.</text>
</comment>
<feature type="signal peptide" evidence="1">
    <location>
        <begin position="1"/>
        <end position="19"/>
    </location>
</feature>
<evidence type="ECO:0008006" key="4">
    <source>
        <dbReference type="Google" id="ProtNLM"/>
    </source>
</evidence>
<dbReference type="PROSITE" id="PS51257">
    <property type="entry name" value="PROKAR_LIPOPROTEIN"/>
    <property type="match status" value="1"/>
</dbReference>
<name>A0A934WZ93_9BACT</name>
<evidence type="ECO:0000313" key="3">
    <source>
        <dbReference type="Proteomes" id="UP000611723"/>
    </source>
</evidence>
<reference evidence="2" key="1">
    <citation type="submission" date="2021-01" db="EMBL/GenBank/DDBJ databases">
        <title>Marivirga aurantiaca sp. nov., isolated from intertidal surface sediments.</title>
        <authorList>
            <person name="Zhang M."/>
        </authorList>
    </citation>
    <scope>NUCLEOTIDE SEQUENCE</scope>
    <source>
        <strain evidence="2">S37H4</strain>
    </source>
</reference>
<proteinExistence type="predicted"/>
<evidence type="ECO:0000256" key="1">
    <source>
        <dbReference type="SAM" id="SignalP"/>
    </source>
</evidence>
<dbReference type="Proteomes" id="UP000611723">
    <property type="component" value="Unassembled WGS sequence"/>
</dbReference>
<gene>
    <name evidence="2" type="ORF">JKA74_10690</name>
</gene>
<accession>A0A934WZ93</accession>
<keyword evidence="1" id="KW-0732">Signal</keyword>
<dbReference type="RefSeq" id="WP_201431188.1">
    <property type="nucleotide sequence ID" value="NZ_JAEQBW010000004.1"/>
</dbReference>
<evidence type="ECO:0000313" key="2">
    <source>
        <dbReference type="EMBL" id="MBK6265505.1"/>
    </source>
</evidence>
<sequence>MIKLKYSILLLLIFSVVFTSCKKEDVAATSIVKCWTLYETEGNRSTFLLCDNENLGTSWYRQSYHLQADNVCSYTVLSPSDAHYTEEGTYEYSDTTKFLTIKDEWGDVVVKYSVISIKSNELVMELLFSQ</sequence>
<protein>
    <recommendedName>
        <fullName evidence="4">Lipocalin-like domain-containing protein</fullName>
    </recommendedName>
</protein>
<organism evidence="2 3">
    <name type="scientific">Marivirga aurantiaca</name>
    <dbReference type="NCBI Taxonomy" id="2802615"/>
    <lineage>
        <taxon>Bacteria</taxon>
        <taxon>Pseudomonadati</taxon>
        <taxon>Bacteroidota</taxon>
        <taxon>Cytophagia</taxon>
        <taxon>Cytophagales</taxon>
        <taxon>Marivirgaceae</taxon>
        <taxon>Marivirga</taxon>
    </lineage>
</organism>
<keyword evidence="3" id="KW-1185">Reference proteome</keyword>
<dbReference type="EMBL" id="JAEQBW010000004">
    <property type="protein sequence ID" value="MBK6265505.1"/>
    <property type="molecule type" value="Genomic_DNA"/>
</dbReference>
<feature type="chain" id="PRO_5038094102" description="Lipocalin-like domain-containing protein" evidence="1">
    <location>
        <begin position="20"/>
        <end position="130"/>
    </location>
</feature>
<dbReference type="AlphaFoldDB" id="A0A934WZ93"/>